<organism evidence="1 2">
    <name type="scientific">Botrytis byssoidea</name>
    <dbReference type="NCBI Taxonomy" id="139641"/>
    <lineage>
        <taxon>Eukaryota</taxon>
        <taxon>Fungi</taxon>
        <taxon>Dikarya</taxon>
        <taxon>Ascomycota</taxon>
        <taxon>Pezizomycotina</taxon>
        <taxon>Leotiomycetes</taxon>
        <taxon>Helotiales</taxon>
        <taxon>Sclerotiniaceae</taxon>
        <taxon>Botrytis</taxon>
    </lineage>
</organism>
<protein>
    <submittedName>
        <fullName evidence="1">Uncharacterized protein</fullName>
    </submittedName>
</protein>
<keyword evidence="2" id="KW-1185">Reference proteome</keyword>
<dbReference type="EMBL" id="RCSW01000016">
    <property type="protein sequence ID" value="KAF7936588.1"/>
    <property type="molecule type" value="Genomic_DNA"/>
</dbReference>
<dbReference type="AlphaFoldDB" id="A0A9P5IHV6"/>
<proteinExistence type="predicted"/>
<accession>A0A9P5IHV6</accession>
<reference evidence="1 2" key="1">
    <citation type="journal article" date="2020" name="Genome Biol. Evol.">
        <title>Comparative genomics of Sclerotiniaceae.</title>
        <authorList>
            <person name="Valero Jimenez C.A."/>
            <person name="Steentjes M."/>
            <person name="Scholten O.E."/>
            <person name="Van Kan J.A.L."/>
        </authorList>
    </citation>
    <scope>NUCLEOTIDE SEQUENCE [LARGE SCALE GENOMIC DNA]</scope>
    <source>
        <strain evidence="1 2">MUCL 94</strain>
    </source>
</reference>
<name>A0A9P5IHV6_9HELO</name>
<dbReference type="GeneID" id="62151542"/>
<evidence type="ECO:0000313" key="1">
    <source>
        <dbReference type="EMBL" id="KAF7936588.1"/>
    </source>
</evidence>
<gene>
    <name evidence="1" type="ORF">EAE97_007954</name>
</gene>
<comment type="caution">
    <text evidence="1">The sequence shown here is derived from an EMBL/GenBank/DDBJ whole genome shotgun (WGS) entry which is preliminary data.</text>
</comment>
<dbReference type="RefSeq" id="XP_038730718.1">
    <property type="nucleotide sequence ID" value="XM_038878468.1"/>
</dbReference>
<sequence>MQAARHETISWEEMALELIDHHQQTNFSDIGLSPYPVMGGYLGTTGSEISFGFLNSAATIYPNVEFYNLSVPDFSIEEFVENGDSTGTNMNAVELNFFNELPSIEYTDIINPNRLTPNYPASMLGPAPYPPAFINPDSAFYLLAQVPVQQPVLQSRQQAPPTHYLPGCGRTYSRSDKVLEHRRKAGH</sequence>
<evidence type="ECO:0000313" key="2">
    <source>
        <dbReference type="Proteomes" id="UP000710849"/>
    </source>
</evidence>
<dbReference type="Proteomes" id="UP000710849">
    <property type="component" value="Unassembled WGS sequence"/>
</dbReference>